<evidence type="ECO:0000256" key="2">
    <source>
        <dbReference type="ARBA" id="ARBA00022448"/>
    </source>
</evidence>
<dbReference type="SUPFAM" id="SSF52540">
    <property type="entry name" value="P-loop containing nucleoside triphosphate hydrolases"/>
    <property type="match status" value="1"/>
</dbReference>
<feature type="domain" description="ABC transporter" evidence="5">
    <location>
        <begin position="7"/>
        <end position="232"/>
    </location>
</feature>
<evidence type="ECO:0000256" key="4">
    <source>
        <dbReference type="ARBA" id="ARBA00022840"/>
    </source>
</evidence>
<comment type="similarity">
    <text evidence="1">Belongs to the ABC transporter superfamily.</text>
</comment>
<sequence>MDRQTVIQVSSLSKYYGANSAVEQVTLQVKEGELFGIIGTNGAGKSTLLELLTGLRQPDEGCVKVLNMDAELEAESLKEHIGIHLQNTSLVDKMTVREALDLFQSFYHKKNDLDAILDRLGLRPYEHKMVKRLSGGWQQRFALAITLVNDPKIIFLDEPTTGLDQQTRSEYWEILLELKSQGKTIVIATHDMGEAQRNCDRVAVMRKGKLVSCDSPQGLIARIPSGGLTMEAVYVHFALEQKNEPAFTLPHLAEWVSFAKFTDLRNSLSVISDR</sequence>
<organism evidence="6 7">
    <name type="scientific">Paenibacillus protaetiae</name>
    <dbReference type="NCBI Taxonomy" id="2509456"/>
    <lineage>
        <taxon>Bacteria</taxon>
        <taxon>Bacillati</taxon>
        <taxon>Bacillota</taxon>
        <taxon>Bacilli</taxon>
        <taxon>Bacillales</taxon>
        <taxon>Paenibacillaceae</taxon>
        <taxon>Paenibacillus</taxon>
    </lineage>
</organism>
<gene>
    <name evidence="6" type="ORF">ET464_11250</name>
</gene>
<dbReference type="InterPro" id="IPR017871">
    <property type="entry name" value="ABC_transporter-like_CS"/>
</dbReference>
<dbReference type="PROSITE" id="PS50893">
    <property type="entry name" value="ABC_TRANSPORTER_2"/>
    <property type="match status" value="1"/>
</dbReference>
<dbReference type="Gene3D" id="3.40.50.300">
    <property type="entry name" value="P-loop containing nucleotide triphosphate hydrolases"/>
    <property type="match status" value="1"/>
</dbReference>
<evidence type="ECO:0000256" key="3">
    <source>
        <dbReference type="ARBA" id="ARBA00022741"/>
    </source>
</evidence>
<dbReference type="SMART" id="SM00382">
    <property type="entry name" value="AAA"/>
    <property type="match status" value="1"/>
</dbReference>
<dbReference type="Proteomes" id="UP000293568">
    <property type="component" value="Chromosome"/>
</dbReference>
<dbReference type="CDD" id="cd03230">
    <property type="entry name" value="ABC_DR_subfamily_A"/>
    <property type="match status" value="1"/>
</dbReference>
<dbReference type="PANTHER" id="PTHR42711">
    <property type="entry name" value="ABC TRANSPORTER ATP-BINDING PROTEIN"/>
    <property type="match status" value="1"/>
</dbReference>
<dbReference type="OrthoDB" id="9804819at2"/>
<protein>
    <submittedName>
        <fullName evidence="6">ABC transporter ATP-binding protein</fullName>
    </submittedName>
</protein>
<dbReference type="PROSITE" id="PS00211">
    <property type="entry name" value="ABC_TRANSPORTER_1"/>
    <property type="match status" value="1"/>
</dbReference>
<dbReference type="InterPro" id="IPR050763">
    <property type="entry name" value="ABC_transporter_ATP-binding"/>
</dbReference>
<dbReference type="KEGG" id="pprt:ET464_11250"/>
<dbReference type="InterPro" id="IPR003593">
    <property type="entry name" value="AAA+_ATPase"/>
</dbReference>
<evidence type="ECO:0000313" key="6">
    <source>
        <dbReference type="EMBL" id="QAY66885.1"/>
    </source>
</evidence>
<keyword evidence="4 6" id="KW-0067">ATP-binding</keyword>
<evidence type="ECO:0000259" key="5">
    <source>
        <dbReference type="PROSITE" id="PS50893"/>
    </source>
</evidence>
<keyword evidence="2" id="KW-0813">Transport</keyword>
<dbReference type="InterPro" id="IPR027417">
    <property type="entry name" value="P-loop_NTPase"/>
</dbReference>
<evidence type="ECO:0000256" key="1">
    <source>
        <dbReference type="ARBA" id="ARBA00005417"/>
    </source>
</evidence>
<evidence type="ECO:0000313" key="7">
    <source>
        <dbReference type="Proteomes" id="UP000293568"/>
    </source>
</evidence>
<dbReference type="RefSeq" id="WP_129440926.1">
    <property type="nucleotide sequence ID" value="NZ_CP035492.1"/>
</dbReference>
<dbReference type="PANTHER" id="PTHR42711:SF5">
    <property type="entry name" value="ABC TRANSPORTER ATP-BINDING PROTEIN NATA"/>
    <property type="match status" value="1"/>
</dbReference>
<proteinExistence type="inferred from homology"/>
<dbReference type="AlphaFoldDB" id="A0A4P6EWB1"/>
<dbReference type="EMBL" id="CP035492">
    <property type="protein sequence ID" value="QAY66885.1"/>
    <property type="molecule type" value="Genomic_DNA"/>
</dbReference>
<accession>A0A4P6EWB1</accession>
<reference evidence="6 7" key="1">
    <citation type="submission" date="2019-01" db="EMBL/GenBank/DDBJ databases">
        <title>Genome sequencing of strain FW100M-2.</title>
        <authorList>
            <person name="Heo J."/>
            <person name="Kim S.-J."/>
            <person name="Kim J.-S."/>
            <person name="Hong S.-B."/>
            <person name="Kwon S.-W."/>
        </authorList>
    </citation>
    <scope>NUCLEOTIDE SEQUENCE [LARGE SCALE GENOMIC DNA]</scope>
    <source>
        <strain evidence="6 7">FW100M-2</strain>
    </source>
</reference>
<dbReference type="GO" id="GO:0016887">
    <property type="term" value="F:ATP hydrolysis activity"/>
    <property type="evidence" value="ECO:0007669"/>
    <property type="project" value="InterPro"/>
</dbReference>
<dbReference type="InterPro" id="IPR003439">
    <property type="entry name" value="ABC_transporter-like_ATP-bd"/>
</dbReference>
<name>A0A4P6EWB1_9BACL</name>
<keyword evidence="7" id="KW-1185">Reference proteome</keyword>
<dbReference type="GO" id="GO:0005524">
    <property type="term" value="F:ATP binding"/>
    <property type="evidence" value="ECO:0007669"/>
    <property type="project" value="UniProtKB-KW"/>
</dbReference>
<keyword evidence="3" id="KW-0547">Nucleotide-binding</keyword>
<dbReference type="Pfam" id="PF00005">
    <property type="entry name" value="ABC_tran"/>
    <property type="match status" value="1"/>
</dbReference>